<dbReference type="AlphaFoldDB" id="A0AAV2YG29"/>
<dbReference type="InterPro" id="IPR003593">
    <property type="entry name" value="AAA+_ATPase"/>
</dbReference>
<keyword evidence="6" id="KW-0677">Repeat</keyword>
<dbReference type="GO" id="GO:0042626">
    <property type="term" value="F:ATPase-coupled transmembrane transporter activity"/>
    <property type="evidence" value="ECO:0007669"/>
    <property type="project" value="TreeGrafter"/>
</dbReference>
<dbReference type="GO" id="GO:0005774">
    <property type="term" value="C:vacuolar membrane"/>
    <property type="evidence" value="ECO:0007669"/>
    <property type="project" value="UniProtKB-SubCell"/>
</dbReference>
<dbReference type="GO" id="GO:0016887">
    <property type="term" value="F:ATP hydrolysis activity"/>
    <property type="evidence" value="ECO:0007669"/>
    <property type="project" value="InterPro"/>
</dbReference>
<comment type="caution">
    <text evidence="14">The sequence shown here is derived from an EMBL/GenBank/DDBJ whole genome shotgun (WGS) entry which is preliminary data.</text>
</comment>
<keyword evidence="10 12" id="KW-0472">Membrane</keyword>
<evidence type="ECO:0000256" key="11">
    <source>
        <dbReference type="ARBA" id="ARBA00023180"/>
    </source>
</evidence>
<feature type="transmembrane region" description="Helical" evidence="12">
    <location>
        <begin position="108"/>
        <end position="136"/>
    </location>
</feature>
<feature type="transmembrane region" description="Helical" evidence="12">
    <location>
        <begin position="148"/>
        <end position="171"/>
    </location>
</feature>
<dbReference type="PANTHER" id="PTHR24223:SF443">
    <property type="entry name" value="MULTIDRUG-RESISTANCE LIKE PROTEIN 1, ISOFORM I"/>
    <property type="match status" value="1"/>
</dbReference>
<evidence type="ECO:0000256" key="2">
    <source>
        <dbReference type="ARBA" id="ARBA00004651"/>
    </source>
</evidence>
<protein>
    <recommendedName>
        <fullName evidence="13">ABC transporter domain-containing protein</fullName>
    </recommendedName>
</protein>
<dbReference type="InterPro" id="IPR050173">
    <property type="entry name" value="ABC_transporter_C-like"/>
</dbReference>
<feature type="transmembrane region" description="Helical" evidence="12">
    <location>
        <begin position="661"/>
        <end position="682"/>
    </location>
</feature>
<feature type="transmembrane region" description="Helical" evidence="12">
    <location>
        <begin position="738"/>
        <end position="759"/>
    </location>
</feature>
<dbReference type="SUPFAM" id="SSF52540">
    <property type="entry name" value="P-loop containing nucleoside triphosphate hydrolases"/>
    <property type="match status" value="2"/>
</dbReference>
<comment type="subcellular location">
    <subcellularLocation>
        <location evidence="2">Cell membrane</location>
        <topology evidence="2">Multi-pass membrane protein</topology>
    </subcellularLocation>
    <subcellularLocation>
        <location evidence="1">Vacuole membrane</location>
        <topology evidence="1">Multi-pass membrane protein</topology>
    </subcellularLocation>
</comment>
<feature type="transmembrane region" description="Helical" evidence="12">
    <location>
        <begin position="359"/>
        <end position="386"/>
    </location>
</feature>
<dbReference type="Gene3D" id="1.20.1560.10">
    <property type="entry name" value="ABC transporter type 1, transmembrane domain"/>
    <property type="match status" value="1"/>
</dbReference>
<evidence type="ECO:0000256" key="3">
    <source>
        <dbReference type="ARBA" id="ARBA00022448"/>
    </source>
</evidence>
<evidence type="ECO:0000313" key="14">
    <source>
        <dbReference type="EMBL" id="DAZ94055.1"/>
    </source>
</evidence>
<keyword evidence="11" id="KW-0325">Glycoprotein</keyword>
<evidence type="ECO:0000256" key="12">
    <source>
        <dbReference type="SAM" id="Phobius"/>
    </source>
</evidence>
<dbReference type="GO" id="GO:0005886">
    <property type="term" value="C:plasma membrane"/>
    <property type="evidence" value="ECO:0007669"/>
    <property type="project" value="UniProtKB-SubCell"/>
</dbReference>
<dbReference type="Pfam" id="PF00005">
    <property type="entry name" value="ABC_tran"/>
    <property type="match status" value="2"/>
</dbReference>
<keyword evidence="3" id="KW-0813">Transport</keyword>
<reference evidence="14" key="2">
    <citation type="journal article" date="2023" name="Microbiol Resour">
        <title>Decontamination and Annotation of the Draft Genome Sequence of the Oomycete Lagenidium giganteum ARSEF 373.</title>
        <authorList>
            <person name="Morgan W.R."/>
            <person name="Tartar A."/>
        </authorList>
    </citation>
    <scope>NUCLEOTIDE SEQUENCE</scope>
    <source>
        <strain evidence="14">ARSEF 373</strain>
    </source>
</reference>
<dbReference type="CDD" id="cd03244">
    <property type="entry name" value="ABCC_MRP_domain2"/>
    <property type="match status" value="1"/>
</dbReference>
<feature type="domain" description="ABC transporter" evidence="13">
    <location>
        <begin position="941"/>
        <end position="1178"/>
    </location>
</feature>
<keyword evidence="15" id="KW-1185">Reference proteome</keyword>
<evidence type="ECO:0000256" key="9">
    <source>
        <dbReference type="ARBA" id="ARBA00022989"/>
    </source>
</evidence>
<dbReference type="InterPro" id="IPR027417">
    <property type="entry name" value="P-loop_NTPase"/>
</dbReference>
<dbReference type="FunFam" id="3.40.50.300:FF:002145">
    <property type="entry name" value="ABC transporter (MsbA subfamily)"/>
    <property type="match status" value="1"/>
</dbReference>
<keyword evidence="9 12" id="KW-1133">Transmembrane helix</keyword>
<feature type="transmembrane region" description="Helical" evidence="12">
    <location>
        <begin position="848"/>
        <end position="866"/>
    </location>
</feature>
<keyword evidence="8" id="KW-0067">ATP-binding</keyword>
<keyword evidence="7" id="KW-0547">Nucleotide-binding</keyword>
<dbReference type="PROSITE" id="PS50893">
    <property type="entry name" value="ABC_TRANSPORTER_2"/>
    <property type="match status" value="2"/>
</dbReference>
<dbReference type="InterPro" id="IPR003439">
    <property type="entry name" value="ABC_transporter-like_ATP-bd"/>
</dbReference>
<evidence type="ECO:0000313" key="15">
    <source>
        <dbReference type="Proteomes" id="UP001146120"/>
    </source>
</evidence>
<dbReference type="Gene3D" id="3.40.50.300">
    <property type="entry name" value="P-loop containing nucleotide triphosphate hydrolases"/>
    <property type="match status" value="2"/>
</dbReference>
<dbReference type="SMART" id="SM00382">
    <property type="entry name" value="AAA"/>
    <property type="match status" value="2"/>
</dbReference>
<evidence type="ECO:0000256" key="1">
    <source>
        <dbReference type="ARBA" id="ARBA00004128"/>
    </source>
</evidence>
<reference evidence="14" key="1">
    <citation type="submission" date="2022-11" db="EMBL/GenBank/DDBJ databases">
        <authorList>
            <person name="Morgan W.R."/>
            <person name="Tartar A."/>
        </authorList>
    </citation>
    <scope>NUCLEOTIDE SEQUENCE</scope>
    <source>
        <strain evidence="14">ARSEF 373</strain>
    </source>
</reference>
<evidence type="ECO:0000256" key="10">
    <source>
        <dbReference type="ARBA" id="ARBA00023136"/>
    </source>
</evidence>
<keyword evidence="5 12" id="KW-0812">Transmembrane</keyword>
<evidence type="ECO:0000256" key="4">
    <source>
        <dbReference type="ARBA" id="ARBA00022475"/>
    </source>
</evidence>
<evidence type="ECO:0000256" key="7">
    <source>
        <dbReference type="ARBA" id="ARBA00022741"/>
    </source>
</evidence>
<dbReference type="Proteomes" id="UP001146120">
    <property type="component" value="Unassembled WGS sequence"/>
</dbReference>
<proteinExistence type="predicted"/>
<dbReference type="InterPro" id="IPR036640">
    <property type="entry name" value="ABC1_TM_sf"/>
</dbReference>
<evidence type="ECO:0000256" key="8">
    <source>
        <dbReference type="ARBA" id="ARBA00022840"/>
    </source>
</evidence>
<feature type="transmembrane region" description="Helical" evidence="12">
    <location>
        <begin position="878"/>
        <end position="904"/>
    </location>
</feature>
<gene>
    <name evidence="14" type="ORF">N0F65_010094</name>
</gene>
<dbReference type="GO" id="GO:0005524">
    <property type="term" value="F:ATP binding"/>
    <property type="evidence" value="ECO:0007669"/>
    <property type="project" value="UniProtKB-KW"/>
</dbReference>
<evidence type="ECO:0000259" key="13">
    <source>
        <dbReference type="PROSITE" id="PS50893"/>
    </source>
</evidence>
<sequence length="1201" mass="132352">MGGNTVLVAGANDETSSGYEAEEACSWPARLLFLFHEDLRNACGRYPRTSLLQRVLTHRFLRQRSTRDIAALPPSFRCSQTRTELTEALSASHGRLVHALCSFERRRLWQVALVAVFAAVLSVVEASLLIELLRFVTQTRGDLAVSSLVLRVGALQVVLVAVVVAKGHVVWLSAKTTTRMTTALQSLVMQRLMTGACSDLVIQPQQLQQDEDAGVEVVPALQQLRGLFRHIDTVVHTLGCQSRGFLVLTKLTGICVLLEIQVSAGSGAASVTCCGLGVLAFNFARRWVTWKRRPWDAAYTQMIHTLHEYLNDVLPVQLYAWEGKLRARVLEARQRAAEARASQLVTQIAVVSGSWGAQWLSVGVVLVVLQLCNVELSVFVVLAVLLTVGRHFREVWDDLAPVWRCKDSVAALERFLLSLPSLDPAAPVKGDKVPRATGVPLSRQHHLLVNASLSLKMGELIMVHGKAGVGKSLLLRALVNQHQATTSSGSERTTNATVAFCEQQPWLQHASIRENIVFGELFDARKYRCVLEACALFPDLEMLPAGDQTLVHPRGANLSGGQRARVALARACYANAELHVLDSTLDSVDPIVRHEVFAKCLSHLLVHKTVVLATHDPELISSACADVCVHVKDSDIIVRRTKRVAMSSSTSKNMAEKVDELGGAIGFCGWIIASSVMLFVAIKATGVAVTSYLDALFFELTRALTTAPVAFFERLDVNALVSNLWIDLKATDWSWHYFVDYIASSAGVVAATTIFWTWISGPYVLLWLLPLAAECAFLTSDPIGIDIYASKSRVLAMLEHAFEEVASGLTVVHAFGPACQRRFLQHIEAVINLLNAQSLVMRPQNCYMIMRFAFLRAGFLFIYGWLVLECEDAAARGLALVCAIYLPTDLLAMGTGVVNLRVFLLQTHRLRRVVNQATDARQLVPVPTMSTPASWPRSGAVQFDHVWFTYPSSSSTSKHPRNVLRNVSFTVDSGEKIGVVGRTGSGKSSLAMALFRIHELTHGRVLVDGIDVRSLAPHDLRSRLRVIPQAPVFYRCSVRSYLDPVDDFEDEQLWRVLRHTGLASTLILNLAAPLADNGSNWSAGERQLLSLSRALLTPSRVLVLDEAFAALDQARDDTVLELIEHAFARSTVFLITHRMDQVLAFDRVMVMHDGEVAEMGRVDELLRDPDSKFFELLETSPLIHASWVPTTPSTMPATITP</sequence>
<name>A0AAV2YG29_9STRA</name>
<dbReference type="EMBL" id="DAKRPA010000273">
    <property type="protein sequence ID" value="DAZ94055.1"/>
    <property type="molecule type" value="Genomic_DNA"/>
</dbReference>
<evidence type="ECO:0000256" key="5">
    <source>
        <dbReference type="ARBA" id="ARBA00022692"/>
    </source>
</evidence>
<evidence type="ECO:0000256" key="6">
    <source>
        <dbReference type="ARBA" id="ARBA00022737"/>
    </source>
</evidence>
<keyword evidence="4" id="KW-1003">Cell membrane</keyword>
<accession>A0AAV2YG29</accession>
<dbReference type="PANTHER" id="PTHR24223">
    <property type="entry name" value="ATP-BINDING CASSETTE SUB-FAMILY C"/>
    <property type="match status" value="1"/>
</dbReference>
<organism evidence="14 15">
    <name type="scientific">Lagenidium giganteum</name>
    <dbReference type="NCBI Taxonomy" id="4803"/>
    <lineage>
        <taxon>Eukaryota</taxon>
        <taxon>Sar</taxon>
        <taxon>Stramenopiles</taxon>
        <taxon>Oomycota</taxon>
        <taxon>Peronosporomycetes</taxon>
        <taxon>Pythiales</taxon>
        <taxon>Pythiaceae</taxon>
    </lineage>
</organism>
<feature type="domain" description="ABC transporter" evidence="13">
    <location>
        <begin position="428"/>
        <end position="658"/>
    </location>
</feature>
<dbReference type="SUPFAM" id="SSF90123">
    <property type="entry name" value="ABC transporter transmembrane region"/>
    <property type="match status" value="2"/>
</dbReference>